<name>A0A2I0ITC8_PUNGR</name>
<dbReference type="EMBL" id="PGOL01002564">
    <property type="protein sequence ID" value="PKI46880.1"/>
    <property type="molecule type" value="Genomic_DNA"/>
</dbReference>
<reference evidence="1 2" key="1">
    <citation type="submission" date="2017-11" db="EMBL/GenBank/DDBJ databases">
        <title>De-novo sequencing of pomegranate (Punica granatum L.) genome.</title>
        <authorList>
            <person name="Akparov Z."/>
            <person name="Amiraslanov A."/>
            <person name="Hajiyeva S."/>
            <person name="Abbasov M."/>
            <person name="Kaur K."/>
            <person name="Hamwieh A."/>
            <person name="Solovyev V."/>
            <person name="Salamov A."/>
            <person name="Braich B."/>
            <person name="Kosarev P."/>
            <person name="Mahmoud A."/>
            <person name="Hajiyev E."/>
            <person name="Babayeva S."/>
            <person name="Izzatullayeva V."/>
            <person name="Mammadov A."/>
            <person name="Mammadov A."/>
            <person name="Sharifova S."/>
            <person name="Ojaghi J."/>
            <person name="Eynullazada K."/>
            <person name="Bayramov B."/>
            <person name="Abdulazimova A."/>
            <person name="Shahmuradov I."/>
        </authorList>
    </citation>
    <scope>NUCLEOTIDE SEQUENCE [LARGE SCALE GENOMIC DNA]</scope>
    <source>
        <strain evidence="2">cv. AG2017</strain>
        <tissue evidence="1">Leaf</tissue>
    </source>
</reference>
<sequence length="61" mass="6438">MVEEAVVALEVVAEEVQLEVVLGAGKVVAMAAATNLILMINTLLPKVETKCTFIPSINLLS</sequence>
<keyword evidence="2" id="KW-1185">Reference proteome</keyword>
<dbReference type="Proteomes" id="UP000233551">
    <property type="component" value="Unassembled WGS sequence"/>
</dbReference>
<comment type="caution">
    <text evidence="1">The sequence shown here is derived from an EMBL/GenBank/DDBJ whole genome shotgun (WGS) entry which is preliminary data.</text>
</comment>
<gene>
    <name evidence="1" type="ORF">CRG98_032691</name>
</gene>
<dbReference type="AlphaFoldDB" id="A0A2I0ITC8"/>
<protein>
    <submittedName>
        <fullName evidence="1">Uncharacterized protein</fullName>
    </submittedName>
</protein>
<evidence type="ECO:0000313" key="1">
    <source>
        <dbReference type="EMBL" id="PKI46880.1"/>
    </source>
</evidence>
<organism evidence="1 2">
    <name type="scientific">Punica granatum</name>
    <name type="common">Pomegranate</name>
    <dbReference type="NCBI Taxonomy" id="22663"/>
    <lineage>
        <taxon>Eukaryota</taxon>
        <taxon>Viridiplantae</taxon>
        <taxon>Streptophyta</taxon>
        <taxon>Embryophyta</taxon>
        <taxon>Tracheophyta</taxon>
        <taxon>Spermatophyta</taxon>
        <taxon>Magnoliopsida</taxon>
        <taxon>eudicotyledons</taxon>
        <taxon>Gunneridae</taxon>
        <taxon>Pentapetalae</taxon>
        <taxon>rosids</taxon>
        <taxon>malvids</taxon>
        <taxon>Myrtales</taxon>
        <taxon>Lythraceae</taxon>
        <taxon>Punica</taxon>
    </lineage>
</organism>
<accession>A0A2I0ITC8</accession>
<evidence type="ECO:0000313" key="2">
    <source>
        <dbReference type="Proteomes" id="UP000233551"/>
    </source>
</evidence>
<proteinExistence type="predicted"/>